<dbReference type="SUPFAM" id="SSF51230">
    <property type="entry name" value="Single hybrid motif"/>
    <property type="match status" value="1"/>
</dbReference>
<dbReference type="EC" id="6.3.4.14" evidence="2"/>
<dbReference type="InterPro" id="IPR005481">
    <property type="entry name" value="BC-like_N"/>
</dbReference>
<keyword evidence="3" id="KW-0436">Ligase</keyword>
<evidence type="ECO:0000256" key="2">
    <source>
        <dbReference type="ARBA" id="ARBA00013263"/>
    </source>
</evidence>
<dbReference type="FunFam" id="3.30.470.20:FF:000028">
    <property type="entry name" value="Methylcrotonoyl-CoA carboxylase subunit alpha, mitochondrial"/>
    <property type="match status" value="1"/>
</dbReference>
<dbReference type="InterPro" id="IPR048429">
    <property type="entry name" value="MCC_alpha_BT"/>
</dbReference>
<keyword evidence="4 8" id="KW-0547">Nucleotide-binding</keyword>
<dbReference type="PROSITE" id="PS50979">
    <property type="entry name" value="BC"/>
    <property type="match status" value="1"/>
</dbReference>
<evidence type="ECO:0000313" key="13">
    <source>
        <dbReference type="Proteomes" id="UP000235739"/>
    </source>
</evidence>
<dbReference type="Pfam" id="PF00364">
    <property type="entry name" value="Biotin_lipoyl"/>
    <property type="match status" value="1"/>
</dbReference>
<dbReference type="PROSITE" id="PS50968">
    <property type="entry name" value="BIOTINYL_LIPOYL"/>
    <property type="match status" value="1"/>
</dbReference>
<dbReference type="InterPro" id="IPR001882">
    <property type="entry name" value="Biotin_BS"/>
</dbReference>
<evidence type="ECO:0000259" key="9">
    <source>
        <dbReference type="PROSITE" id="PS50968"/>
    </source>
</evidence>
<dbReference type="InterPro" id="IPR011054">
    <property type="entry name" value="Rudment_hybrid_motif"/>
</dbReference>
<dbReference type="Pfam" id="PF00289">
    <property type="entry name" value="Biotin_carb_N"/>
    <property type="match status" value="1"/>
</dbReference>
<protein>
    <recommendedName>
        <fullName evidence="2">biotin carboxylase</fullName>
        <ecNumber evidence="2">6.3.4.14</ecNumber>
    </recommendedName>
</protein>
<evidence type="ECO:0000256" key="1">
    <source>
        <dbReference type="ARBA" id="ARBA00001953"/>
    </source>
</evidence>
<comment type="caution">
    <text evidence="12">The sequence shown here is derived from an EMBL/GenBank/DDBJ whole genome shotgun (WGS) entry which is preliminary data.</text>
</comment>
<dbReference type="InterPro" id="IPR011764">
    <property type="entry name" value="Biotin_carboxylation_dom"/>
</dbReference>
<comment type="cofactor">
    <cofactor evidence="1">
        <name>biotin</name>
        <dbReference type="ChEBI" id="CHEBI:57586"/>
    </cofactor>
</comment>
<organism evidence="12 13">
    <name type="scientific">Glutamicibacter arilaitensis</name>
    <dbReference type="NCBI Taxonomy" id="256701"/>
    <lineage>
        <taxon>Bacteria</taxon>
        <taxon>Bacillati</taxon>
        <taxon>Actinomycetota</taxon>
        <taxon>Actinomycetes</taxon>
        <taxon>Micrococcales</taxon>
        <taxon>Micrococcaceae</taxon>
        <taxon>Glutamicibacter</taxon>
    </lineage>
</organism>
<dbReference type="InterPro" id="IPR005479">
    <property type="entry name" value="CPAse_ATP-bd"/>
</dbReference>
<dbReference type="SUPFAM" id="SSF52440">
    <property type="entry name" value="PreATP-grasp domain"/>
    <property type="match status" value="1"/>
</dbReference>
<dbReference type="GO" id="GO:0046872">
    <property type="term" value="F:metal ion binding"/>
    <property type="evidence" value="ECO:0007669"/>
    <property type="project" value="InterPro"/>
</dbReference>
<reference evidence="12 13" key="1">
    <citation type="journal article" date="2017" name="Elife">
        <title>Extensive horizontal gene transfer in cheese-associated bacteria.</title>
        <authorList>
            <person name="Bonham K.S."/>
            <person name="Wolfe B.E."/>
            <person name="Dutton R.J."/>
        </authorList>
    </citation>
    <scope>NUCLEOTIDE SEQUENCE [LARGE SCALE GENOMIC DNA]</scope>
    <source>
        <strain evidence="12 13">JB182</strain>
    </source>
</reference>
<dbReference type="InterPro" id="IPR005482">
    <property type="entry name" value="Biotin_COase_C"/>
</dbReference>
<sequence>MMKTKLFDTVLIANRGEIAVRIIRTLRALGIESVAVYSDADAQALHVTEADYAVRLGPAPANESYLDIDAVISACRQSGAQAVHPGYGFLSENVDFARALEAAGITFIGPPVNSINLMGDKIRSKNHVVAHQVPVVPGIAEPGLSDEQLLAAAADIGYPLLIKPSAGGGGKGMFAVESADQLPEALASARRTAANAFGDDTLFLERLVRNPRHIEVQVLADAQGNTVHLGERECSLQRRHQKVIEEAPAPLFENLEHGAAIRERIGAAAVAAAQSVGYVGAGTVEFLVSDENPDEFFFMEMNTRLQVEHPVTEEVIRVNGAKLDLVDWQVRIAAGQPLDFTQDQITLEGHAIEARLYAEDPSSGFLPSVGTVLRVSEPENVRVDSSLRDGLEISAHYDPMLSKLIAWGGDRTEALARLDKALAGTVVLGVLTNSEYLRLLLADEDVAAGRLDTNLIERKLDQFAFRQISERELALAAHLEDQRIPAAKTPWGLRDGWRAQHRRASIQRFDAEAAEGRTALLREQDVSLVRVGGEEFTVRQEPDGALSVNGQRTALQHAFAEDGTLWLCEDGLTAAVRKLSREEVLERHLATLAIESGAFSPHVESPMPGTVISVQVADGDEVAAGQLLLSIEAMKMEHQLISPADGIVRMTGLKPGDLVKAKQVVATVEATGTTKPTEAQQQEQDA</sequence>
<gene>
    <name evidence="12" type="ORF">CIK84_18345</name>
</gene>
<evidence type="ECO:0000259" key="10">
    <source>
        <dbReference type="PROSITE" id="PS50975"/>
    </source>
</evidence>
<dbReference type="RefSeq" id="WP_102599275.1">
    <property type="nucleotide sequence ID" value="NZ_JBQDJG010000010.1"/>
</dbReference>
<dbReference type="InterPro" id="IPR016185">
    <property type="entry name" value="PreATP-grasp_dom_sf"/>
</dbReference>
<accession>A0A2N7RXW6</accession>
<evidence type="ECO:0000256" key="3">
    <source>
        <dbReference type="ARBA" id="ARBA00022598"/>
    </source>
</evidence>
<dbReference type="InterPro" id="IPR011761">
    <property type="entry name" value="ATP-grasp"/>
</dbReference>
<evidence type="ECO:0000256" key="8">
    <source>
        <dbReference type="PROSITE-ProRule" id="PRU00409"/>
    </source>
</evidence>
<dbReference type="EMBL" id="PNQX01000004">
    <property type="protein sequence ID" value="PMQ18739.1"/>
    <property type="molecule type" value="Genomic_DNA"/>
</dbReference>
<evidence type="ECO:0000259" key="11">
    <source>
        <dbReference type="PROSITE" id="PS50979"/>
    </source>
</evidence>
<dbReference type="AlphaFoldDB" id="A0A2N7RXW6"/>
<feature type="domain" description="Biotin carboxylation" evidence="11">
    <location>
        <begin position="6"/>
        <end position="461"/>
    </location>
</feature>
<dbReference type="PROSITE" id="PS00188">
    <property type="entry name" value="BIOTIN"/>
    <property type="match status" value="1"/>
</dbReference>
<evidence type="ECO:0000256" key="7">
    <source>
        <dbReference type="ARBA" id="ARBA00046317"/>
    </source>
</evidence>
<feature type="domain" description="ATP-grasp" evidence="10">
    <location>
        <begin position="125"/>
        <end position="334"/>
    </location>
</feature>
<dbReference type="InterPro" id="IPR011053">
    <property type="entry name" value="Single_hybrid_motif"/>
</dbReference>
<dbReference type="Pfam" id="PF02785">
    <property type="entry name" value="Biotin_carb_C"/>
    <property type="match status" value="1"/>
</dbReference>
<dbReference type="GO" id="GO:0005524">
    <property type="term" value="F:ATP binding"/>
    <property type="evidence" value="ECO:0007669"/>
    <property type="project" value="UniProtKB-UniRule"/>
</dbReference>
<dbReference type="GO" id="GO:0004075">
    <property type="term" value="F:biotin carboxylase activity"/>
    <property type="evidence" value="ECO:0007669"/>
    <property type="project" value="UniProtKB-EC"/>
</dbReference>
<dbReference type="SMART" id="SM00878">
    <property type="entry name" value="Biotin_carb_C"/>
    <property type="match status" value="1"/>
</dbReference>
<evidence type="ECO:0000256" key="6">
    <source>
        <dbReference type="ARBA" id="ARBA00023267"/>
    </source>
</evidence>
<name>A0A2N7RXW6_9MICC</name>
<dbReference type="InterPro" id="IPR050856">
    <property type="entry name" value="Biotin_carboxylase_complex"/>
</dbReference>
<dbReference type="PANTHER" id="PTHR18866:SF33">
    <property type="entry name" value="METHYLCROTONOYL-COA CARBOXYLASE SUBUNIT ALPHA, MITOCHONDRIAL-RELATED"/>
    <property type="match status" value="1"/>
</dbReference>
<dbReference type="PROSITE" id="PS00867">
    <property type="entry name" value="CPSASE_2"/>
    <property type="match status" value="1"/>
</dbReference>
<dbReference type="PROSITE" id="PS00866">
    <property type="entry name" value="CPSASE_1"/>
    <property type="match status" value="1"/>
</dbReference>
<proteinExistence type="predicted"/>
<dbReference type="Pfam" id="PF21139">
    <property type="entry name" value="BT_MCC_alpha"/>
    <property type="match status" value="1"/>
</dbReference>
<evidence type="ECO:0000256" key="4">
    <source>
        <dbReference type="ARBA" id="ARBA00022741"/>
    </source>
</evidence>
<dbReference type="PROSITE" id="PS50975">
    <property type="entry name" value="ATP_GRASP"/>
    <property type="match status" value="1"/>
</dbReference>
<evidence type="ECO:0000256" key="5">
    <source>
        <dbReference type="ARBA" id="ARBA00022840"/>
    </source>
</evidence>
<dbReference type="Gene3D" id="3.30.470.20">
    <property type="entry name" value="ATP-grasp fold, B domain"/>
    <property type="match status" value="1"/>
</dbReference>
<keyword evidence="6" id="KW-0092">Biotin</keyword>
<dbReference type="CDD" id="cd06850">
    <property type="entry name" value="biotinyl_domain"/>
    <property type="match status" value="1"/>
</dbReference>
<dbReference type="Proteomes" id="UP000235739">
    <property type="component" value="Unassembled WGS sequence"/>
</dbReference>
<comment type="pathway">
    <text evidence="7">Amino-acid degradation; L-leucine degradation.</text>
</comment>
<dbReference type="PANTHER" id="PTHR18866">
    <property type="entry name" value="CARBOXYLASE:PYRUVATE/ACETYL-COA/PROPIONYL-COA CARBOXYLASE"/>
    <property type="match status" value="1"/>
</dbReference>
<evidence type="ECO:0000313" key="12">
    <source>
        <dbReference type="EMBL" id="PMQ18739.1"/>
    </source>
</evidence>
<dbReference type="Gene3D" id="2.40.50.100">
    <property type="match status" value="1"/>
</dbReference>
<dbReference type="Pfam" id="PF02786">
    <property type="entry name" value="CPSase_L_D2"/>
    <property type="match status" value="1"/>
</dbReference>
<dbReference type="InterPro" id="IPR000089">
    <property type="entry name" value="Biotin_lipoyl"/>
</dbReference>
<dbReference type="SUPFAM" id="SSF56059">
    <property type="entry name" value="Glutathione synthetase ATP-binding domain-like"/>
    <property type="match status" value="1"/>
</dbReference>
<feature type="domain" description="Lipoyl-binding" evidence="9">
    <location>
        <begin position="593"/>
        <end position="669"/>
    </location>
</feature>
<keyword evidence="5 8" id="KW-0067">ATP-binding</keyword>
<dbReference type="FunFam" id="3.40.50.20:FF:000010">
    <property type="entry name" value="Propionyl-CoA carboxylase subunit alpha"/>
    <property type="match status" value="1"/>
</dbReference>
<dbReference type="SUPFAM" id="SSF51246">
    <property type="entry name" value="Rudiment single hybrid motif"/>
    <property type="match status" value="1"/>
</dbReference>